<dbReference type="OrthoDB" id="1259151at2759"/>
<evidence type="ECO:0000313" key="1">
    <source>
        <dbReference type="EMBL" id="OIW24283.1"/>
    </source>
</evidence>
<dbReference type="AlphaFoldDB" id="A0A1J7IAE9"/>
<sequence length="152" mass="16064">MGLGMMNILIHNALSCCRSRSPALPPRLCDHAAPTTPLPSYLLTQLSAMTKRPTPYLRSGDPKRVISLAKASDISPDFYIGIPGTVVEANISLFGTQIFDGILGSADKRVADGSQTSGGCATRPLSAMVMEVGDSLHSFSNSRPGFALQTLV</sequence>
<reference evidence="1 2" key="1">
    <citation type="submission" date="2016-10" db="EMBL/GenBank/DDBJ databases">
        <title>Draft genome sequence of Coniochaeta ligniaria NRRL30616, a lignocellulolytic fungus for bioabatement of inhibitors in plant biomass hydrolysates.</title>
        <authorList>
            <consortium name="DOE Joint Genome Institute"/>
            <person name="Jimenez D.J."/>
            <person name="Hector R.E."/>
            <person name="Riley R."/>
            <person name="Sun H."/>
            <person name="Grigoriev I.V."/>
            <person name="Van Elsas J.D."/>
            <person name="Nichols N.N."/>
        </authorList>
    </citation>
    <scope>NUCLEOTIDE SEQUENCE [LARGE SCALE GENOMIC DNA]</scope>
    <source>
        <strain evidence="1 2">NRRL 30616</strain>
    </source>
</reference>
<dbReference type="InParanoid" id="A0A1J7IAE9"/>
<gene>
    <name evidence="1" type="ORF">CONLIGDRAFT_685905</name>
</gene>
<proteinExistence type="predicted"/>
<dbReference type="Proteomes" id="UP000182658">
    <property type="component" value="Unassembled WGS sequence"/>
</dbReference>
<keyword evidence="2" id="KW-1185">Reference proteome</keyword>
<accession>A0A1J7IAE9</accession>
<dbReference type="EMBL" id="KV875104">
    <property type="protein sequence ID" value="OIW24283.1"/>
    <property type="molecule type" value="Genomic_DNA"/>
</dbReference>
<evidence type="ECO:0000313" key="2">
    <source>
        <dbReference type="Proteomes" id="UP000182658"/>
    </source>
</evidence>
<name>A0A1J7IAE9_9PEZI</name>
<organism evidence="1 2">
    <name type="scientific">Coniochaeta ligniaria NRRL 30616</name>
    <dbReference type="NCBI Taxonomy" id="1408157"/>
    <lineage>
        <taxon>Eukaryota</taxon>
        <taxon>Fungi</taxon>
        <taxon>Dikarya</taxon>
        <taxon>Ascomycota</taxon>
        <taxon>Pezizomycotina</taxon>
        <taxon>Sordariomycetes</taxon>
        <taxon>Sordariomycetidae</taxon>
        <taxon>Coniochaetales</taxon>
        <taxon>Coniochaetaceae</taxon>
        <taxon>Coniochaeta</taxon>
    </lineage>
</organism>
<protein>
    <submittedName>
        <fullName evidence="1">Uncharacterized protein</fullName>
    </submittedName>
</protein>